<protein>
    <recommendedName>
        <fullName evidence="4">Retrotransposon Copia-like N-terminal domain-containing protein</fullName>
    </recommendedName>
</protein>
<accession>W1PSM4</accession>
<dbReference type="Gramene" id="ERN11043">
    <property type="protein sequence ID" value="ERN11043"/>
    <property type="gene ID" value="AMTR_s00024p00087360"/>
</dbReference>
<evidence type="ECO:0000313" key="2">
    <source>
        <dbReference type="EMBL" id="ERN11043.1"/>
    </source>
</evidence>
<reference evidence="3" key="1">
    <citation type="journal article" date="2013" name="Science">
        <title>The Amborella genome and the evolution of flowering plants.</title>
        <authorList>
            <consortium name="Amborella Genome Project"/>
        </authorList>
    </citation>
    <scope>NUCLEOTIDE SEQUENCE [LARGE SCALE GENOMIC DNA]</scope>
</reference>
<organism evidence="2 3">
    <name type="scientific">Amborella trichopoda</name>
    <dbReference type="NCBI Taxonomy" id="13333"/>
    <lineage>
        <taxon>Eukaryota</taxon>
        <taxon>Viridiplantae</taxon>
        <taxon>Streptophyta</taxon>
        <taxon>Embryophyta</taxon>
        <taxon>Tracheophyta</taxon>
        <taxon>Spermatophyta</taxon>
        <taxon>Magnoliopsida</taxon>
        <taxon>Amborellales</taxon>
        <taxon>Amborellaceae</taxon>
        <taxon>Amborella</taxon>
    </lineage>
</organism>
<dbReference type="OMA" id="RENYILW"/>
<evidence type="ECO:0000256" key="1">
    <source>
        <dbReference type="SAM" id="MobiDB-lite"/>
    </source>
</evidence>
<evidence type="ECO:0000313" key="3">
    <source>
        <dbReference type="Proteomes" id="UP000017836"/>
    </source>
</evidence>
<gene>
    <name evidence="2" type="ORF">AMTR_s00024p00087360</name>
</gene>
<dbReference type="AlphaFoldDB" id="W1PSM4"/>
<feature type="region of interest" description="Disordered" evidence="1">
    <location>
        <begin position="145"/>
        <end position="184"/>
    </location>
</feature>
<proteinExistence type="predicted"/>
<dbReference type="HOGENOM" id="CLU_1139361_0_0_1"/>
<dbReference type="Proteomes" id="UP000017836">
    <property type="component" value="Unassembled WGS sequence"/>
</dbReference>
<dbReference type="EMBL" id="KI392710">
    <property type="protein sequence ID" value="ERN11043.1"/>
    <property type="molecule type" value="Genomic_DNA"/>
</dbReference>
<dbReference type="eggNOG" id="ENOG502SXH5">
    <property type="taxonomic scope" value="Eukaryota"/>
</dbReference>
<name>W1PSM4_AMBTC</name>
<sequence length="244" mass="27563">MASNTVSSTKTEDIAPFVPRLPNFSHFTIKLDRNDYLIWKSQLLPILYSTDMLPFVDGTFVPPKEHIESVNESGEKMLALNPEYIAWKKEINCFSVSFMQLLLQRSSLKWLGTQLHRLEQYHYSTNENIGYAFFTARGRGRGNRACGHGRGGGREHGTQTRLGGFTQTRLGGSSHASRGRGTFAFNTRDTPAPLECSFIICQICNKAGYNALHCRQHHNFTYQPDDFPSAFFAMNCSTDPYDST</sequence>
<evidence type="ECO:0008006" key="4">
    <source>
        <dbReference type="Google" id="ProtNLM"/>
    </source>
</evidence>
<feature type="compositionally biased region" description="Polar residues" evidence="1">
    <location>
        <begin position="159"/>
        <end position="176"/>
    </location>
</feature>
<keyword evidence="3" id="KW-1185">Reference proteome</keyword>